<evidence type="ECO:0000256" key="5">
    <source>
        <dbReference type="ARBA" id="ARBA00023136"/>
    </source>
</evidence>
<dbReference type="InterPro" id="IPR011990">
    <property type="entry name" value="TPR-like_helical_dom_sf"/>
</dbReference>
<dbReference type="SUPFAM" id="SSF48452">
    <property type="entry name" value="TPR-like"/>
    <property type="match status" value="1"/>
</dbReference>
<dbReference type="InterPro" id="IPR057556">
    <property type="entry name" value="TPR_Slam"/>
</dbReference>
<keyword evidence="3" id="KW-0812">Transmembrane</keyword>
<dbReference type="GO" id="GO:0009279">
    <property type="term" value="C:cell outer membrane"/>
    <property type="evidence" value="ECO:0007669"/>
    <property type="project" value="UniProtKB-SubCell"/>
</dbReference>
<dbReference type="PROSITE" id="PS50005">
    <property type="entry name" value="TPR"/>
    <property type="match status" value="1"/>
</dbReference>
<reference evidence="9" key="1">
    <citation type="submission" date="2018-05" db="EMBL/GenBank/DDBJ databases">
        <authorList>
            <person name="Lanie J.A."/>
            <person name="Ng W.-L."/>
            <person name="Kazmierczak K.M."/>
            <person name="Andrzejewski T.M."/>
            <person name="Davidsen T.M."/>
            <person name="Wayne K.J."/>
            <person name="Tettelin H."/>
            <person name="Glass J.I."/>
            <person name="Rusch D."/>
            <person name="Podicherti R."/>
            <person name="Tsui H.-C.T."/>
            <person name="Winkler M.E."/>
        </authorList>
    </citation>
    <scope>NUCLEOTIDE SEQUENCE</scope>
</reference>
<evidence type="ECO:0000256" key="2">
    <source>
        <dbReference type="ARBA" id="ARBA00022452"/>
    </source>
</evidence>
<feature type="domain" description="Surface lipoprotein assembly modifier C-terminal" evidence="7">
    <location>
        <begin position="112"/>
        <end position="392"/>
    </location>
</feature>
<accession>A0A382G482</accession>
<comment type="subcellular location">
    <subcellularLocation>
        <location evidence="1">Cell outer membrane</location>
        <topology evidence="1">Multi-pass membrane protein</topology>
    </subcellularLocation>
</comment>
<evidence type="ECO:0000256" key="4">
    <source>
        <dbReference type="ARBA" id="ARBA00022729"/>
    </source>
</evidence>
<dbReference type="Pfam" id="PF04575">
    <property type="entry name" value="SlipAM"/>
    <property type="match status" value="1"/>
</dbReference>
<dbReference type="AlphaFoldDB" id="A0A382G482"/>
<name>A0A382G482_9ZZZZ</name>
<evidence type="ECO:0000256" key="6">
    <source>
        <dbReference type="ARBA" id="ARBA00023237"/>
    </source>
</evidence>
<dbReference type="Gene3D" id="1.25.40.10">
    <property type="entry name" value="Tetratricopeptide repeat domain"/>
    <property type="match status" value="1"/>
</dbReference>
<sequence length="392" mass="45116">MIQKLTLFVSIFILSLSVFANSELQLMFTQGMEYSKNGEYTEAAKEYRKMLAIDPLLERARIELAYVLFKSGDYEGARHHFEKVLATVDSINVRLNIKNLLTQIKQELPQTNLIIGFISDSNPNQETSSRKVTIGGVEFDLDTLQDKSKNGYEVKINSKIPLNIKAKTFIKANIEHTDYSGHNNARSYLSNSYGKHFSINTNSSITPEIGLHRFIYQSNTLYSGKTTGVNYYKSFNNTTSAELNFHFLEYKYPDNQYMDGEKKFFTAKLSKLIALNNNFDIQLSYLDSNSTDKTFSYKQPELLISNTKEFKGGWTLGLIGKLNRKKYLEEDPFFGIKREDKEKTIELTILNSLFDINGLSPKVRFGIINNDSNINLYEFDRSYSKLEFTKEF</sequence>
<gene>
    <name evidence="9" type="ORF">METZ01_LOCUS222950</name>
</gene>
<evidence type="ECO:0000256" key="3">
    <source>
        <dbReference type="ARBA" id="ARBA00022692"/>
    </source>
</evidence>
<proteinExistence type="predicted"/>
<evidence type="ECO:0000259" key="8">
    <source>
        <dbReference type="Pfam" id="PF24575"/>
    </source>
</evidence>
<dbReference type="SMART" id="SM00028">
    <property type="entry name" value="TPR"/>
    <property type="match status" value="2"/>
</dbReference>
<dbReference type="InterPro" id="IPR019734">
    <property type="entry name" value="TPR_rpt"/>
</dbReference>
<keyword evidence="5" id="KW-0472">Membrane</keyword>
<dbReference type="Pfam" id="PF24575">
    <property type="entry name" value="TPR_Slam"/>
    <property type="match status" value="1"/>
</dbReference>
<evidence type="ECO:0000313" key="9">
    <source>
        <dbReference type="EMBL" id="SVB70096.1"/>
    </source>
</evidence>
<keyword evidence="2" id="KW-1134">Transmembrane beta strand</keyword>
<dbReference type="EMBL" id="UINC01053509">
    <property type="protein sequence ID" value="SVB70096.1"/>
    <property type="molecule type" value="Genomic_DNA"/>
</dbReference>
<keyword evidence="6" id="KW-0998">Cell outer membrane</keyword>
<evidence type="ECO:0000259" key="7">
    <source>
        <dbReference type="Pfam" id="PF04575"/>
    </source>
</evidence>
<keyword evidence="4" id="KW-0732">Signal</keyword>
<feature type="domain" description="Surface lipoprotein assembly modifier N-terminal TPR repeats region" evidence="8">
    <location>
        <begin position="26"/>
        <end position="81"/>
    </location>
</feature>
<evidence type="ECO:0000256" key="1">
    <source>
        <dbReference type="ARBA" id="ARBA00004571"/>
    </source>
</evidence>
<dbReference type="InterPro" id="IPR007655">
    <property type="entry name" value="Slam_C"/>
</dbReference>
<organism evidence="9">
    <name type="scientific">marine metagenome</name>
    <dbReference type="NCBI Taxonomy" id="408172"/>
    <lineage>
        <taxon>unclassified sequences</taxon>
        <taxon>metagenomes</taxon>
        <taxon>ecological metagenomes</taxon>
    </lineage>
</organism>
<protein>
    <submittedName>
        <fullName evidence="9">Uncharacterized protein</fullName>
    </submittedName>
</protein>